<evidence type="ECO:0000313" key="3">
    <source>
        <dbReference type="Proteomes" id="UP000775213"/>
    </source>
</evidence>
<dbReference type="AlphaFoldDB" id="A0AAV7H0L6"/>
<evidence type="ECO:0000256" key="1">
    <source>
        <dbReference type="SAM" id="MobiDB-lite"/>
    </source>
</evidence>
<accession>A0AAV7H0L6</accession>
<feature type="region of interest" description="Disordered" evidence="1">
    <location>
        <begin position="1"/>
        <end position="28"/>
    </location>
</feature>
<keyword evidence="3" id="KW-1185">Reference proteome</keyword>
<organism evidence="2 3">
    <name type="scientific">Dendrobium chrysotoxum</name>
    <name type="common">Orchid</name>
    <dbReference type="NCBI Taxonomy" id="161865"/>
    <lineage>
        <taxon>Eukaryota</taxon>
        <taxon>Viridiplantae</taxon>
        <taxon>Streptophyta</taxon>
        <taxon>Embryophyta</taxon>
        <taxon>Tracheophyta</taxon>
        <taxon>Spermatophyta</taxon>
        <taxon>Magnoliopsida</taxon>
        <taxon>Liliopsida</taxon>
        <taxon>Asparagales</taxon>
        <taxon>Orchidaceae</taxon>
        <taxon>Epidendroideae</taxon>
        <taxon>Malaxideae</taxon>
        <taxon>Dendrobiinae</taxon>
        <taxon>Dendrobium</taxon>
    </lineage>
</organism>
<comment type="caution">
    <text evidence="2">The sequence shown here is derived from an EMBL/GenBank/DDBJ whole genome shotgun (WGS) entry which is preliminary data.</text>
</comment>
<reference evidence="2 3" key="1">
    <citation type="journal article" date="2021" name="Hortic Res">
        <title>Chromosome-scale assembly of the Dendrobium chrysotoxum genome enhances the understanding of orchid evolution.</title>
        <authorList>
            <person name="Zhang Y."/>
            <person name="Zhang G.Q."/>
            <person name="Zhang D."/>
            <person name="Liu X.D."/>
            <person name="Xu X.Y."/>
            <person name="Sun W.H."/>
            <person name="Yu X."/>
            <person name="Zhu X."/>
            <person name="Wang Z.W."/>
            <person name="Zhao X."/>
            <person name="Zhong W.Y."/>
            <person name="Chen H."/>
            <person name="Yin W.L."/>
            <person name="Huang T."/>
            <person name="Niu S.C."/>
            <person name="Liu Z.J."/>
        </authorList>
    </citation>
    <scope>NUCLEOTIDE SEQUENCE [LARGE SCALE GENOMIC DNA]</scope>
    <source>
        <strain evidence="2">Lindl</strain>
    </source>
</reference>
<protein>
    <submittedName>
        <fullName evidence="2">Uncharacterized protein</fullName>
    </submittedName>
</protein>
<dbReference type="Proteomes" id="UP000775213">
    <property type="component" value="Unassembled WGS sequence"/>
</dbReference>
<name>A0AAV7H0L6_DENCH</name>
<evidence type="ECO:0000313" key="2">
    <source>
        <dbReference type="EMBL" id="KAH0461433.1"/>
    </source>
</evidence>
<proteinExistence type="predicted"/>
<feature type="compositionally biased region" description="Polar residues" evidence="1">
    <location>
        <begin position="1"/>
        <end position="24"/>
    </location>
</feature>
<sequence>MEVTKATTNGDGNNNGHRQGNDWKNSPPERCLRVCSEMLQQQRMRMNGSLMSDGYPMPASTTFASYCSVENTSGCCRIM</sequence>
<dbReference type="EMBL" id="JAGFBR010000009">
    <property type="protein sequence ID" value="KAH0461433.1"/>
    <property type="molecule type" value="Genomic_DNA"/>
</dbReference>
<gene>
    <name evidence="2" type="ORF">IEQ34_009008</name>
</gene>